<accession>A0A3N4HN26</accession>
<proteinExistence type="predicted"/>
<reference evidence="2 3" key="1">
    <citation type="journal article" date="2018" name="Nat. Ecol. Evol.">
        <title>Pezizomycetes genomes reveal the molecular basis of ectomycorrhizal truffle lifestyle.</title>
        <authorList>
            <person name="Murat C."/>
            <person name="Payen T."/>
            <person name="Noel B."/>
            <person name="Kuo A."/>
            <person name="Morin E."/>
            <person name="Chen J."/>
            <person name="Kohler A."/>
            <person name="Krizsan K."/>
            <person name="Balestrini R."/>
            <person name="Da Silva C."/>
            <person name="Montanini B."/>
            <person name="Hainaut M."/>
            <person name="Levati E."/>
            <person name="Barry K.W."/>
            <person name="Belfiori B."/>
            <person name="Cichocki N."/>
            <person name="Clum A."/>
            <person name="Dockter R.B."/>
            <person name="Fauchery L."/>
            <person name="Guy J."/>
            <person name="Iotti M."/>
            <person name="Le Tacon F."/>
            <person name="Lindquist E.A."/>
            <person name="Lipzen A."/>
            <person name="Malagnac F."/>
            <person name="Mello A."/>
            <person name="Molinier V."/>
            <person name="Miyauchi S."/>
            <person name="Poulain J."/>
            <person name="Riccioni C."/>
            <person name="Rubini A."/>
            <person name="Sitrit Y."/>
            <person name="Splivallo R."/>
            <person name="Traeger S."/>
            <person name="Wang M."/>
            <person name="Zifcakova L."/>
            <person name="Wipf D."/>
            <person name="Zambonelli A."/>
            <person name="Paolocci F."/>
            <person name="Nowrousian M."/>
            <person name="Ottonello S."/>
            <person name="Baldrian P."/>
            <person name="Spatafora J.W."/>
            <person name="Henrissat B."/>
            <person name="Nagy L.G."/>
            <person name="Aury J.M."/>
            <person name="Wincker P."/>
            <person name="Grigoriev I.V."/>
            <person name="Bonfante P."/>
            <person name="Martin F.M."/>
        </authorList>
    </citation>
    <scope>NUCLEOTIDE SEQUENCE [LARGE SCALE GENOMIC DNA]</scope>
    <source>
        <strain evidence="2 3">RN42</strain>
    </source>
</reference>
<gene>
    <name evidence="2" type="ORF">BJ508DRAFT_49603</name>
</gene>
<organism evidence="2 3">
    <name type="scientific">Ascobolus immersus RN42</name>
    <dbReference type="NCBI Taxonomy" id="1160509"/>
    <lineage>
        <taxon>Eukaryota</taxon>
        <taxon>Fungi</taxon>
        <taxon>Dikarya</taxon>
        <taxon>Ascomycota</taxon>
        <taxon>Pezizomycotina</taxon>
        <taxon>Pezizomycetes</taxon>
        <taxon>Pezizales</taxon>
        <taxon>Ascobolaceae</taxon>
        <taxon>Ascobolus</taxon>
    </lineage>
</organism>
<keyword evidence="3" id="KW-1185">Reference proteome</keyword>
<dbReference type="EMBL" id="ML119819">
    <property type="protein sequence ID" value="RPA73501.1"/>
    <property type="molecule type" value="Genomic_DNA"/>
</dbReference>
<feature type="compositionally biased region" description="Basic and acidic residues" evidence="1">
    <location>
        <begin position="110"/>
        <end position="123"/>
    </location>
</feature>
<protein>
    <submittedName>
        <fullName evidence="2">Uncharacterized protein</fullName>
    </submittedName>
</protein>
<dbReference type="Proteomes" id="UP000275078">
    <property type="component" value="Unassembled WGS sequence"/>
</dbReference>
<evidence type="ECO:0000313" key="3">
    <source>
        <dbReference type="Proteomes" id="UP000275078"/>
    </source>
</evidence>
<feature type="region of interest" description="Disordered" evidence="1">
    <location>
        <begin position="1"/>
        <end position="34"/>
    </location>
</feature>
<dbReference type="AlphaFoldDB" id="A0A3N4HN26"/>
<feature type="region of interest" description="Disordered" evidence="1">
    <location>
        <begin position="52"/>
        <end position="190"/>
    </location>
</feature>
<feature type="compositionally biased region" description="Polar residues" evidence="1">
    <location>
        <begin position="99"/>
        <end position="108"/>
    </location>
</feature>
<evidence type="ECO:0000313" key="2">
    <source>
        <dbReference type="EMBL" id="RPA73501.1"/>
    </source>
</evidence>
<sequence>MSEMSIVTIEPSPIRGADQLAAPDHHRADNPPRPVVIVGRFRQELLDETKFYHGEESRGGRASGRVSNATVEESTAVEANIAEKGQADRGADDEAQISARRNLQSGATTDGDRKGKGVDRSEGGGDGMGQASSSGIKLGRKNPKHSLLGGPNKASSSYMASRVQGQERELEASGPDSEDSDLEDSKSNLD</sequence>
<name>A0A3N4HN26_ASCIM</name>
<evidence type="ECO:0000256" key="1">
    <source>
        <dbReference type="SAM" id="MobiDB-lite"/>
    </source>
</evidence>